<reference evidence="1 2" key="1">
    <citation type="submission" date="2020-04" db="EMBL/GenBank/DDBJ databases">
        <title>Perkinsus olseni comparative genomics.</title>
        <authorList>
            <person name="Bogema D.R."/>
        </authorList>
    </citation>
    <scope>NUCLEOTIDE SEQUENCE [LARGE SCALE GENOMIC DNA]</scope>
    <source>
        <strain evidence="1">ATCC PRA-205</strain>
    </source>
</reference>
<feature type="non-terminal residue" evidence="1">
    <location>
        <position position="1"/>
    </location>
</feature>
<accession>A0A7J6QEG1</accession>
<dbReference type="Gene3D" id="1.10.287.2610">
    <property type="match status" value="1"/>
</dbReference>
<evidence type="ECO:0000313" key="1">
    <source>
        <dbReference type="EMBL" id="KAF4706026.1"/>
    </source>
</evidence>
<dbReference type="EMBL" id="JABANM010030570">
    <property type="protein sequence ID" value="KAF4706026.1"/>
    <property type="molecule type" value="Genomic_DNA"/>
</dbReference>
<organism evidence="1 2">
    <name type="scientific">Perkinsus olseni</name>
    <name type="common">Perkinsus atlanticus</name>
    <dbReference type="NCBI Taxonomy" id="32597"/>
    <lineage>
        <taxon>Eukaryota</taxon>
        <taxon>Sar</taxon>
        <taxon>Alveolata</taxon>
        <taxon>Perkinsozoa</taxon>
        <taxon>Perkinsea</taxon>
        <taxon>Perkinsida</taxon>
        <taxon>Perkinsidae</taxon>
        <taxon>Perkinsus</taxon>
    </lineage>
</organism>
<proteinExistence type="predicted"/>
<dbReference type="Proteomes" id="UP000574390">
    <property type="component" value="Unassembled WGS sequence"/>
</dbReference>
<protein>
    <submittedName>
        <fullName evidence="1">Uncharacterized protein</fullName>
    </submittedName>
</protein>
<comment type="caution">
    <text evidence="1">The sequence shown here is derived from an EMBL/GenBank/DDBJ whole genome shotgun (WGS) entry which is preliminary data.</text>
</comment>
<dbReference type="AlphaFoldDB" id="A0A7J6QEG1"/>
<sequence>SSPDQILGDKRLEVETLRQRFQSGLDKLSEAGQAVAVMETELVAMQPVLEKTSKERAKR</sequence>
<name>A0A7J6QEG1_PEROL</name>
<gene>
    <name evidence="1" type="ORF">FOZ62_015304</name>
</gene>
<evidence type="ECO:0000313" key="2">
    <source>
        <dbReference type="Proteomes" id="UP000574390"/>
    </source>
</evidence>